<dbReference type="PROSITE" id="PS50119">
    <property type="entry name" value="ZF_BBOX"/>
    <property type="match status" value="1"/>
</dbReference>
<evidence type="ECO:0000259" key="10">
    <source>
        <dbReference type="PROSITE" id="PS50089"/>
    </source>
</evidence>
<dbReference type="GO" id="GO:0008270">
    <property type="term" value="F:zinc ion binding"/>
    <property type="evidence" value="ECO:0007669"/>
    <property type="project" value="UniProtKB-KW"/>
</dbReference>
<dbReference type="Pfam" id="PF13639">
    <property type="entry name" value="zf-RING_2"/>
    <property type="match status" value="1"/>
</dbReference>
<dbReference type="Gene3D" id="3.30.40.10">
    <property type="entry name" value="Zinc/RING finger domain, C3HC4 (zinc finger)"/>
    <property type="match status" value="1"/>
</dbReference>
<evidence type="ECO:0000259" key="11">
    <source>
        <dbReference type="PROSITE" id="PS50119"/>
    </source>
</evidence>
<dbReference type="AlphaFoldDB" id="A0A814IPH2"/>
<evidence type="ECO:0000256" key="9">
    <source>
        <dbReference type="SAM" id="Coils"/>
    </source>
</evidence>
<dbReference type="PROSITE" id="PS50089">
    <property type="entry name" value="ZF_RING_2"/>
    <property type="match status" value="1"/>
</dbReference>
<keyword evidence="13" id="KW-1185">Reference proteome</keyword>
<feature type="repeat" description="Filamin" evidence="7">
    <location>
        <begin position="305"/>
        <end position="404"/>
    </location>
</feature>
<evidence type="ECO:0000256" key="1">
    <source>
        <dbReference type="ARBA" id="ARBA00008518"/>
    </source>
</evidence>
<dbReference type="Gene3D" id="2.60.40.10">
    <property type="entry name" value="Immunoglobulins"/>
    <property type="match status" value="1"/>
</dbReference>
<keyword evidence="2" id="KW-0479">Metal-binding</keyword>
<keyword evidence="4 6" id="KW-0863">Zinc-finger</keyword>
<evidence type="ECO:0000256" key="6">
    <source>
        <dbReference type="PROSITE-ProRule" id="PRU00024"/>
    </source>
</evidence>
<dbReference type="SMART" id="SM00557">
    <property type="entry name" value="IG_FLMN"/>
    <property type="match status" value="1"/>
</dbReference>
<evidence type="ECO:0000313" key="13">
    <source>
        <dbReference type="Proteomes" id="UP000663828"/>
    </source>
</evidence>
<dbReference type="PROSITE" id="PS51125">
    <property type="entry name" value="NHL"/>
    <property type="match status" value="1"/>
</dbReference>
<dbReference type="InterPro" id="IPR013083">
    <property type="entry name" value="Znf_RING/FYVE/PHD"/>
</dbReference>
<dbReference type="InterPro" id="IPR001258">
    <property type="entry name" value="NHL_repeat"/>
</dbReference>
<proteinExistence type="inferred from homology"/>
<reference evidence="12" key="1">
    <citation type="submission" date="2021-02" db="EMBL/GenBank/DDBJ databases">
        <authorList>
            <person name="Nowell W R."/>
        </authorList>
    </citation>
    <scope>NUCLEOTIDE SEQUENCE</scope>
</reference>
<sequence>MGSTLVETININAKDFTEHFLTCSTCINQYSSDSHEHQPKLLPCSHTVCRQCLERIVSSQPRSDAIKCPICREHILLPRGGVTSFPPSFLVNQLLDLMVSQRRDVIPKCESHTNEELLFCETCDKIFCQLCDQHQISAEHTVVPFSLAIKRMNEILSFKASKTTSCLDHALELVNNEILRLDSSMEKAAEAINRSFSEIKTYVENRRHNLLQSLKTTRDYKQKVLNDQLNVILNEKAKIEQECATFQQASDIHVLTQRIQKLNDRIERMSLLGEPRENSFMTFEFRHNHALQDLARSLNSVGRIRVSSTYPPLCRAKIEPPVANLQCAIHIETVDYNGNVRMDGGDPLTVNIWDPYGKLCEYDLHDKQCGTYTIIFRPLISGHHKIDIRIFDRPISGSPFLADVTKHNNPLWSFGKRGRGDNELSMPVSVIVDDCNEREQVYILDPGNSRIKCLTIDGKFVEHLATNSLVEATSTGLAYRSSTSAFYLLDWKSKFITEFTIDNRQSSSTPSDNNQVSVIHQITCSSFNEPVQIALFEQHTNAVLVCDNNTLLIIDNRTGELINKIDTRSFGIKTIKAFTIGLQDEIIIGDHRIHILSYDGKYLRQISSINQQQIVDVDIHITHEPPDLIASHHSKQSTLSSIHQHSKSVNNLQTTKGGFYTALCVDKNGLLLAGKCEKDGNAHIEIYDAQGHLLRIIDSYNQRLRRPCSLATTNDGCVFCVDLTTDSVRKYRYA</sequence>
<dbReference type="InterPro" id="IPR047153">
    <property type="entry name" value="TRIM45/56/19-like"/>
</dbReference>
<keyword evidence="5" id="KW-0862">Zinc</keyword>
<dbReference type="PANTHER" id="PTHR25462:SF285">
    <property type="entry name" value="RING-TYPE DOMAIN-CONTAINING PROTEIN"/>
    <property type="match status" value="1"/>
</dbReference>
<feature type="repeat" description="NHL" evidence="8">
    <location>
        <begin position="413"/>
        <end position="457"/>
    </location>
</feature>
<keyword evidence="9" id="KW-0175">Coiled coil</keyword>
<dbReference type="InterPro" id="IPR014756">
    <property type="entry name" value="Ig_E-set"/>
</dbReference>
<dbReference type="PROSITE" id="PS50194">
    <property type="entry name" value="FILAMIN_REPEAT"/>
    <property type="match status" value="1"/>
</dbReference>
<evidence type="ECO:0000256" key="7">
    <source>
        <dbReference type="PROSITE-ProRule" id="PRU00087"/>
    </source>
</evidence>
<keyword evidence="3" id="KW-0677">Repeat</keyword>
<evidence type="ECO:0000256" key="3">
    <source>
        <dbReference type="ARBA" id="ARBA00022737"/>
    </source>
</evidence>
<feature type="coiled-coil region" evidence="9">
    <location>
        <begin position="222"/>
        <end position="272"/>
    </location>
</feature>
<feature type="domain" description="B box-type" evidence="11">
    <location>
        <begin position="109"/>
        <end position="145"/>
    </location>
</feature>
<evidence type="ECO:0000256" key="8">
    <source>
        <dbReference type="PROSITE-ProRule" id="PRU00504"/>
    </source>
</evidence>
<dbReference type="InterPro" id="IPR000315">
    <property type="entry name" value="Znf_B-box"/>
</dbReference>
<dbReference type="InterPro" id="IPR013783">
    <property type="entry name" value="Ig-like_fold"/>
</dbReference>
<dbReference type="PANTHER" id="PTHR25462">
    <property type="entry name" value="BONUS, ISOFORM C-RELATED"/>
    <property type="match status" value="1"/>
</dbReference>
<dbReference type="InterPro" id="IPR017907">
    <property type="entry name" value="Znf_RING_CS"/>
</dbReference>
<dbReference type="SMART" id="SM00184">
    <property type="entry name" value="RING"/>
    <property type="match status" value="1"/>
</dbReference>
<dbReference type="Gene3D" id="2.120.10.30">
    <property type="entry name" value="TolB, C-terminal domain"/>
    <property type="match status" value="1"/>
</dbReference>
<dbReference type="InterPro" id="IPR001841">
    <property type="entry name" value="Znf_RING"/>
</dbReference>
<dbReference type="Pfam" id="PF00630">
    <property type="entry name" value="Filamin"/>
    <property type="match status" value="1"/>
</dbReference>
<dbReference type="SUPFAM" id="SSF57850">
    <property type="entry name" value="RING/U-box"/>
    <property type="match status" value="1"/>
</dbReference>
<comment type="similarity">
    <text evidence="1">Belongs to the TRIM/RBCC family.</text>
</comment>
<comment type="caution">
    <text evidence="12">The sequence shown here is derived from an EMBL/GenBank/DDBJ whole genome shotgun (WGS) entry which is preliminary data.</text>
</comment>
<name>A0A814IPH2_ADIRI</name>
<dbReference type="CDD" id="cd16579">
    <property type="entry name" value="RING-HC_PML_C-V"/>
    <property type="match status" value="1"/>
</dbReference>
<dbReference type="GO" id="GO:0005654">
    <property type="term" value="C:nucleoplasm"/>
    <property type="evidence" value="ECO:0007669"/>
    <property type="project" value="TreeGrafter"/>
</dbReference>
<dbReference type="EMBL" id="CAJNOR010000864">
    <property type="protein sequence ID" value="CAF1024406.1"/>
    <property type="molecule type" value="Genomic_DNA"/>
</dbReference>
<evidence type="ECO:0000256" key="5">
    <source>
        <dbReference type="ARBA" id="ARBA00022833"/>
    </source>
</evidence>
<dbReference type="InterPro" id="IPR001298">
    <property type="entry name" value="Filamin/ABP280_rpt"/>
</dbReference>
<dbReference type="Gene3D" id="3.30.160.60">
    <property type="entry name" value="Classic Zinc Finger"/>
    <property type="match status" value="1"/>
</dbReference>
<dbReference type="PROSITE" id="PS00518">
    <property type="entry name" value="ZF_RING_1"/>
    <property type="match status" value="1"/>
</dbReference>
<dbReference type="InterPro" id="IPR017868">
    <property type="entry name" value="Filamin/ABP280_repeat-like"/>
</dbReference>
<dbReference type="SUPFAM" id="SSF81296">
    <property type="entry name" value="E set domains"/>
    <property type="match status" value="1"/>
</dbReference>
<evidence type="ECO:0000256" key="2">
    <source>
        <dbReference type="ARBA" id="ARBA00022723"/>
    </source>
</evidence>
<accession>A0A814IPH2</accession>
<evidence type="ECO:0000256" key="4">
    <source>
        <dbReference type="ARBA" id="ARBA00022771"/>
    </source>
</evidence>
<organism evidence="12 13">
    <name type="scientific">Adineta ricciae</name>
    <name type="common">Rotifer</name>
    <dbReference type="NCBI Taxonomy" id="249248"/>
    <lineage>
        <taxon>Eukaryota</taxon>
        <taxon>Metazoa</taxon>
        <taxon>Spiralia</taxon>
        <taxon>Gnathifera</taxon>
        <taxon>Rotifera</taxon>
        <taxon>Eurotatoria</taxon>
        <taxon>Bdelloidea</taxon>
        <taxon>Adinetida</taxon>
        <taxon>Adinetidae</taxon>
        <taxon>Adineta</taxon>
    </lineage>
</organism>
<evidence type="ECO:0000313" key="12">
    <source>
        <dbReference type="EMBL" id="CAF1024406.1"/>
    </source>
</evidence>
<gene>
    <name evidence="12" type="ORF">XAT740_LOCUS14409</name>
</gene>
<dbReference type="InterPro" id="IPR011042">
    <property type="entry name" value="6-blade_b-propeller_TolB-like"/>
</dbReference>
<protein>
    <submittedName>
        <fullName evidence="12">Uncharacterized protein</fullName>
    </submittedName>
</protein>
<dbReference type="Proteomes" id="UP000663828">
    <property type="component" value="Unassembled WGS sequence"/>
</dbReference>
<dbReference type="SUPFAM" id="SSF57845">
    <property type="entry name" value="B-box zinc-binding domain"/>
    <property type="match status" value="1"/>
</dbReference>
<dbReference type="SUPFAM" id="SSF101898">
    <property type="entry name" value="NHL repeat"/>
    <property type="match status" value="1"/>
</dbReference>
<dbReference type="GO" id="GO:0061630">
    <property type="term" value="F:ubiquitin protein ligase activity"/>
    <property type="evidence" value="ECO:0007669"/>
    <property type="project" value="TreeGrafter"/>
</dbReference>
<feature type="domain" description="RING-type" evidence="10">
    <location>
        <begin position="23"/>
        <end position="72"/>
    </location>
</feature>